<organism evidence="2 3">
    <name type="scientific">Halobium salinum</name>
    <dbReference type="NCBI Taxonomy" id="1364940"/>
    <lineage>
        <taxon>Archaea</taxon>
        <taxon>Methanobacteriati</taxon>
        <taxon>Methanobacteriota</taxon>
        <taxon>Stenosarchaea group</taxon>
        <taxon>Halobacteria</taxon>
        <taxon>Halobacteriales</taxon>
        <taxon>Haloferacaceae</taxon>
        <taxon>Halobium</taxon>
    </lineage>
</organism>
<accession>A0ABD5P9X0</accession>
<comment type="caution">
    <text evidence="2">The sequence shown here is derived from an EMBL/GenBank/DDBJ whole genome shotgun (WGS) entry which is preliminary data.</text>
</comment>
<gene>
    <name evidence="2" type="ORF">ACFO0N_05935</name>
</gene>
<proteinExistence type="predicted"/>
<keyword evidence="3" id="KW-1185">Reference proteome</keyword>
<dbReference type="InterPro" id="IPR058285">
    <property type="entry name" value="DUF7979"/>
</dbReference>
<evidence type="ECO:0000313" key="2">
    <source>
        <dbReference type="EMBL" id="MFC4357490.1"/>
    </source>
</evidence>
<evidence type="ECO:0000259" key="1">
    <source>
        <dbReference type="Pfam" id="PF25934"/>
    </source>
</evidence>
<evidence type="ECO:0000313" key="3">
    <source>
        <dbReference type="Proteomes" id="UP001595921"/>
    </source>
</evidence>
<reference evidence="2 3" key="1">
    <citation type="journal article" date="2019" name="Int. J. Syst. Evol. Microbiol.">
        <title>The Global Catalogue of Microorganisms (GCM) 10K type strain sequencing project: providing services to taxonomists for standard genome sequencing and annotation.</title>
        <authorList>
            <consortium name="The Broad Institute Genomics Platform"/>
            <consortium name="The Broad Institute Genome Sequencing Center for Infectious Disease"/>
            <person name="Wu L."/>
            <person name="Ma J."/>
        </authorList>
    </citation>
    <scope>NUCLEOTIDE SEQUENCE [LARGE SCALE GENOMIC DNA]</scope>
    <source>
        <strain evidence="2 3">CGMCC 1.12553</strain>
    </source>
</reference>
<dbReference type="Pfam" id="PF25934">
    <property type="entry name" value="DUF7979"/>
    <property type="match status" value="1"/>
</dbReference>
<dbReference type="AlphaFoldDB" id="A0ABD5P9X0"/>
<protein>
    <recommendedName>
        <fullName evidence="1">DUF7979 domain-containing protein</fullName>
    </recommendedName>
</protein>
<name>A0ABD5P9X0_9EURY</name>
<feature type="domain" description="DUF7979" evidence="1">
    <location>
        <begin position="13"/>
        <end position="71"/>
    </location>
</feature>
<dbReference type="RefSeq" id="WP_267622213.1">
    <property type="nucleotide sequence ID" value="NZ_JAODIW010000006.1"/>
</dbReference>
<dbReference type="EMBL" id="JBHSDS010000003">
    <property type="protein sequence ID" value="MFC4357490.1"/>
    <property type="molecule type" value="Genomic_DNA"/>
</dbReference>
<sequence>MSQSTTRTACSMTVVEPADVPVDARVVHFDELDDAAQDRVVARAASGTDVGPLPDGLEAGDVVVFTDYFRVVAH</sequence>
<dbReference type="Proteomes" id="UP001595921">
    <property type="component" value="Unassembled WGS sequence"/>
</dbReference>